<organism evidence="4 5">
    <name type="scientific">Rhodofomes roseus</name>
    <dbReference type="NCBI Taxonomy" id="34475"/>
    <lineage>
        <taxon>Eukaryota</taxon>
        <taxon>Fungi</taxon>
        <taxon>Dikarya</taxon>
        <taxon>Basidiomycota</taxon>
        <taxon>Agaricomycotina</taxon>
        <taxon>Agaricomycetes</taxon>
        <taxon>Polyporales</taxon>
        <taxon>Rhodofomes</taxon>
    </lineage>
</organism>
<name>A0ABQ8KG98_9APHY</name>
<feature type="chain" id="PRO_5045750370" description="DUF6534 domain-containing protein" evidence="2">
    <location>
        <begin position="18"/>
        <end position="258"/>
    </location>
</feature>
<dbReference type="Pfam" id="PF20152">
    <property type="entry name" value="DUF6534"/>
    <property type="match status" value="1"/>
</dbReference>
<feature type="signal peptide" evidence="2">
    <location>
        <begin position="1"/>
        <end position="17"/>
    </location>
</feature>
<keyword evidence="1" id="KW-0812">Transmembrane</keyword>
<dbReference type="GeneID" id="72004543"/>
<evidence type="ECO:0000256" key="2">
    <source>
        <dbReference type="SAM" id="SignalP"/>
    </source>
</evidence>
<evidence type="ECO:0000313" key="5">
    <source>
        <dbReference type="Proteomes" id="UP000814176"/>
    </source>
</evidence>
<dbReference type="InterPro" id="IPR045339">
    <property type="entry name" value="DUF6534"/>
</dbReference>
<dbReference type="EMBL" id="JADCUA010000010">
    <property type="protein sequence ID" value="KAH9836802.1"/>
    <property type="molecule type" value="Genomic_DNA"/>
</dbReference>
<gene>
    <name evidence="4" type="ORF">C8Q71DRAFT_759886</name>
</gene>
<keyword evidence="1" id="KW-1133">Transmembrane helix</keyword>
<keyword evidence="1" id="KW-0472">Membrane</keyword>
<dbReference type="PANTHER" id="PTHR40465:SF1">
    <property type="entry name" value="DUF6534 DOMAIN-CONTAINING PROTEIN"/>
    <property type="match status" value="1"/>
</dbReference>
<feature type="transmembrane region" description="Helical" evidence="1">
    <location>
        <begin position="189"/>
        <end position="210"/>
    </location>
</feature>
<feature type="transmembrane region" description="Helical" evidence="1">
    <location>
        <begin position="121"/>
        <end position="142"/>
    </location>
</feature>
<evidence type="ECO:0000256" key="1">
    <source>
        <dbReference type="SAM" id="Phobius"/>
    </source>
</evidence>
<proteinExistence type="predicted"/>
<feature type="domain" description="DUF6534" evidence="3">
    <location>
        <begin position="127"/>
        <end position="214"/>
    </location>
</feature>
<reference evidence="4 5" key="1">
    <citation type="journal article" date="2021" name="Environ. Microbiol.">
        <title>Gene family expansions and transcriptome signatures uncover fungal adaptations to wood decay.</title>
        <authorList>
            <person name="Hage H."/>
            <person name="Miyauchi S."/>
            <person name="Viragh M."/>
            <person name="Drula E."/>
            <person name="Min B."/>
            <person name="Chaduli D."/>
            <person name="Navarro D."/>
            <person name="Favel A."/>
            <person name="Norest M."/>
            <person name="Lesage-Meessen L."/>
            <person name="Balint B."/>
            <person name="Merenyi Z."/>
            <person name="de Eugenio L."/>
            <person name="Morin E."/>
            <person name="Martinez A.T."/>
            <person name="Baldrian P."/>
            <person name="Stursova M."/>
            <person name="Martinez M.J."/>
            <person name="Novotny C."/>
            <person name="Magnuson J.K."/>
            <person name="Spatafora J.W."/>
            <person name="Maurice S."/>
            <person name="Pangilinan J."/>
            <person name="Andreopoulos W."/>
            <person name="LaButti K."/>
            <person name="Hundley H."/>
            <person name="Na H."/>
            <person name="Kuo A."/>
            <person name="Barry K."/>
            <person name="Lipzen A."/>
            <person name="Henrissat B."/>
            <person name="Riley R."/>
            <person name="Ahrendt S."/>
            <person name="Nagy L.G."/>
            <person name="Grigoriev I.V."/>
            <person name="Martin F."/>
            <person name="Rosso M.N."/>
        </authorList>
    </citation>
    <scope>NUCLEOTIDE SEQUENCE [LARGE SCALE GENOMIC DNA]</scope>
    <source>
        <strain evidence="4 5">CIRM-BRFM 1785</strain>
    </source>
</reference>
<comment type="caution">
    <text evidence="4">The sequence shown here is derived from an EMBL/GenBank/DDBJ whole genome shotgun (WGS) entry which is preliminary data.</text>
</comment>
<keyword evidence="2" id="KW-0732">Signal</keyword>
<feature type="transmembrane region" description="Helical" evidence="1">
    <location>
        <begin position="163"/>
        <end position="183"/>
    </location>
</feature>
<sequence length="258" mass="28923">MRLFVCLLWALDTATTATHVETIWDFLLRGHGNPLALTVMPIAGPIEWFLAATIVVIVQLYYIYTIWKLGGERSFKMPLAVVATLLSLLSYAFGIQVVHLIVDHPALPGAFMNSKAKIASFVQPLLAAIADIYITVALSLLLRRERSEFRRTSSLLRKLTIYIINRGVLTAVMQSLQAILFASYRSNGFYWSLFAFPGTRVYIVSTLAVLNARNPNRQGMGFFPSSGEHTNDIQLDDVQTQRSTRMYSRQALDLTCSL</sequence>
<keyword evidence="5" id="KW-1185">Reference proteome</keyword>
<protein>
    <recommendedName>
        <fullName evidence="3">DUF6534 domain-containing protein</fullName>
    </recommendedName>
</protein>
<feature type="transmembrane region" description="Helical" evidence="1">
    <location>
        <begin position="48"/>
        <end position="67"/>
    </location>
</feature>
<accession>A0ABQ8KG98</accession>
<dbReference type="RefSeq" id="XP_047779040.1">
    <property type="nucleotide sequence ID" value="XM_047923811.1"/>
</dbReference>
<feature type="transmembrane region" description="Helical" evidence="1">
    <location>
        <begin position="79"/>
        <end position="101"/>
    </location>
</feature>
<dbReference type="Proteomes" id="UP000814176">
    <property type="component" value="Unassembled WGS sequence"/>
</dbReference>
<evidence type="ECO:0000313" key="4">
    <source>
        <dbReference type="EMBL" id="KAH9836802.1"/>
    </source>
</evidence>
<evidence type="ECO:0000259" key="3">
    <source>
        <dbReference type="Pfam" id="PF20152"/>
    </source>
</evidence>
<dbReference type="PANTHER" id="PTHR40465">
    <property type="entry name" value="CHROMOSOME 1, WHOLE GENOME SHOTGUN SEQUENCE"/>
    <property type="match status" value="1"/>
</dbReference>